<dbReference type="PANTHER" id="PTHR32552">
    <property type="entry name" value="FERRICHROME IRON RECEPTOR-RELATED"/>
    <property type="match status" value="1"/>
</dbReference>
<keyword evidence="4" id="KW-0410">Iron transport</keyword>
<dbReference type="PANTHER" id="PTHR32552:SF68">
    <property type="entry name" value="FERRICHROME OUTER MEMBRANE TRANSPORTER_PHAGE RECEPTOR"/>
    <property type="match status" value="1"/>
</dbReference>
<feature type="domain" description="TonB-dependent receptor-like beta-barrel" evidence="15">
    <location>
        <begin position="249"/>
        <end position="697"/>
    </location>
</feature>
<dbReference type="InterPro" id="IPR036942">
    <property type="entry name" value="Beta-barrel_TonB_sf"/>
</dbReference>
<dbReference type="Pfam" id="PF00593">
    <property type="entry name" value="TonB_dep_Rec_b-barrel"/>
    <property type="match status" value="1"/>
</dbReference>
<dbReference type="InterPro" id="IPR037066">
    <property type="entry name" value="Plug_dom_sf"/>
</dbReference>
<organism evidence="17">
    <name type="scientific">Desulfotignum balticum</name>
    <dbReference type="NCBI Taxonomy" id="115781"/>
    <lineage>
        <taxon>Bacteria</taxon>
        <taxon>Pseudomonadati</taxon>
        <taxon>Thermodesulfobacteriota</taxon>
        <taxon>Desulfobacteria</taxon>
        <taxon>Desulfobacterales</taxon>
        <taxon>Desulfobacteraceae</taxon>
        <taxon>Desulfotignum</taxon>
    </lineage>
</organism>
<dbReference type="InterPro" id="IPR012910">
    <property type="entry name" value="Plug_dom"/>
</dbReference>
<dbReference type="InterPro" id="IPR000531">
    <property type="entry name" value="Beta-barrel_TonB"/>
</dbReference>
<name>B2DD77_9BACT</name>
<keyword evidence="9 13" id="KW-0798">TonB box</keyword>
<protein>
    <submittedName>
        <fullName evidence="17">TonB-dependent receptor</fullName>
    </submittedName>
</protein>
<evidence type="ECO:0000256" key="1">
    <source>
        <dbReference type="ARBA" id="ARBA00004571"/>
    </source>
</evidence>
<dbReference type="GO" id="GO:0009279">
    <property type="term" value="C:cell outer membrane"/>
    <property type="evidence" value="ECO:0007669"/>
    <property type="project" value="UniProtKB-SubCell"/>
</dbReference>
<comment type="similarity">
    <text evidence="12 13">Belongs to the TonB-dependent receptor family.</text>
</comment>
<evidence type="ECO:0000256" key="8">
    <source>
        <dbReference type="ARBA" id="ARBA00023065"/>
    </source>
</evidence>
<evidence type="ECO:0000256" key="9">
    <source>
        <dbReference type="ARBA" id="ARBA00023077"/>
    </source>
</evidence>
<feature type="signal peptide" evidence="14">
    <location>
        <begin position="1"/>
        <end position="21"/>
    </location>
</feature>
<dbReference type="Gene3D" id="2.170.130.10">
    <property type="entry name" value="TonB-dependent receptor, plug domain"/>
    <property type="match status" value="1"/>
</dbReference>
<comment type="subcellular location">
    <subcellularLocation>
        <location evidence="1 12">Cell outer membrane</location>
        <topology evidence="1 12">Multi-pass membrane protein</topology>
    </subcellularLocation>
</comment>
<feature type="domain" description="TonB-dependent receptor plug" evidence="16">
    <location>
        <begin position="64"/>
        <end position="155"/>
    </location>
</feature>
<keyword evidence="5 12" id="KW-0812">Transmembrane</keyword>
<evidence type="ECO:0000256" key="7">
    <source>
        <dbReference type="ARBA" id="ARBA00023004"/>
    </source>
</evidence>
<sequence length="735" mass="82526">MKFMQQFMAVCFVMAALSAGAGESGPDKVILDDVVVTGTKLVTPTKQTNETVYTGSEITRDGLDALGSKAAVSVYEAINILPGITVESIDPYGLAAEQKNIRVRGVRGFLGAMTVAGVPNYGGNPMGPREYIYDTENFDSIAVYKGAVPADLGTGVGARGGAVDLRPKWPEEEFGVNVSQGIGTHNYSRSFIRLDSGSLPRTGTGLSLSLSHTDAEKWKGPGDLGPRKNVNVMLRQPMPTGDEVKFWFNANDLNQDLYRPLTYSEVESLGSFYNKDYNSSLTGNKSDDINYYRYNRGDYANRDFLAEIPVTLSDTFRLKFKPYYTDEDTEILQGSASQGGIVIKRKRDIERYGMITQLDSHFSWGKASLGYWAEVSDMIIRQQNYDPITFAFKGYGMYMKSDDKGVAHSPFLKLAGSIGQFDWQAGLKYFHYTDPSSQGYVASAPDYTLKAASDLFREEKTYDEILPTLGVAYRLTDTVELNASYGRNQIRPYAYVPLVNIYNQNRTAFQAAGVTLDDMFSGYDMEISDNFEVGARFRFDRFEVVPTLFYSRHQNLLTTVYDPRVNLSYNQNVGDATGYGIEIESNFLINDHLNFFLNPSYTALTYDDDLTFQGAVRDTKDKQVLDTPEWTVKTGLIYTWKDFEIIPMIRYMSSRYGDAEHNEKVDDYVMADLKMGYTFNHFSFVDKLRLSLELTNLFDKEYVSVINAMDDSRAGNTSYYVGAPFTAMMTVSFDF</sequence>
<evidence type="ECO:0000256" key="5">
    <source>
        <dbReference type="ARBA" id="ARBA00022692"/>
    </source>
</evidence>
<evidence type="ECO:0000259" key="16">
    <source>
        <dbReference type="Pfam" id="PF07715"/>
    </source>
</evidence>
<evidence type="ECO:0000256" key="4">
    <source>
        <dbReference type="ARBA" id="ARBA00022496"/>
    </source>
</evidence>
<evidence type="ECO:0000259" key="15">
    <source>
        <dbReference type="Pfam" id="PF00593"/>
    </source>
</evidence>
<dbReference type="EMBL" id="AB368180">
    <property type="protein sequence ID" value="BAG28266.1"/>
    <property type="molecule type" value="Genomic_DNA"/>
</dbReference>
<dbReference type="Pfam" id="PF07715">
    <property type="entry name" value="Plug"/>
    <property type="match status" value="1"/>
</dbReference>
<evidence type="ECO:0000256" key="13">
    <source>
        <dbReference type="RuleBase" id="RU003357"/>
    </source>
</evidence>
<evidence type="ECO:0000256" key="14">
    <source>
        <dbReference type="SAM" id="SignalP"/>
    </source>
</evidence>
<keyword evidence="8" id="KW-0406">Ion transport</keyword>
<keyword evidence="17" id="KW-0675">Receptor</keyword>
<keyword evidence="3 12" id="KW-1134">Transmembrane beta strand</keyword>
<proteinExistence type="inferred from homology"/>
<evidence type="ECO:0000256" key="11">
    <source>
        <dbReference type="ARBA" id="ARBA00023237"/>
    </source>
</evidence>
<evidence type="ECO:0000256" key="2">
    <source>
        <dbReference type="ARBA" id="ARBA00022448"/>
    </source>
</evidence>
<dbReference type="InterPro" id="IPR039426">
    <property type="entry name" value="TonB-dep_rcpt-like"/>
</dbReference>
<dbReference type="PROSITE" id="PS52016">
    <property type="entry name" value="TONB_DEPENDENT_REC_3"/>
    <property type="match status" value="1"/>
</dbReference>
<keyword evidence="11 12" id="KW-0998">Cell outer membrane</keyword>
<keyword evidence="7" id="KW-0408">Iron</keyword>
<dbReference type="AlphaFoldDB" id="B2DD77"/>
<evidence type="ECO:0000256" key="10">
    <source>
        <dbReference type="ARBA" id="ARBA00023136"/>
    </source>
</evidence>
<keyword evidence="2 12" id="KW-0813">Transport</keyword>
<keyword evidence="6 14" id="KW-0732">Signal</keyword>
<feature type="chain" id="PRO_5002777090" evidence="14">
    <location>
        <begin position="22"/>
        <end position="735"/>
    </location>
</feature>
<dbReference type="GO" id="GO:0015344">
    <property type="term" value="F:siderophore uptake transmembrane transporter activity"/>
    <property type="evidence" value="ECO:0007669"/>
    <property type="project" value="TreeGrafter"/>
</dbReference>
<dbReference type="SUPFAM" id="SSF56935">
    <property type="entry name" value="Porins"/>
    <property type="match status" value="1"/>
</dbReference>
<dbReference type="Gene3D" id="2.40.170.20">
    <property type="entry name" value="TonB-dependent receptor, beta-barrel domain"/>
    <property type="match status" value="1"/>
</dbReference>
<evidence type="ECO:0000313" key="17">
    <source>
        <dbReference type="EMBL" id="BAG28266.1"/>
    </source>
</evidence>
<evidence type="ECO:0000256" key="3">
    <source>
        <dbReference type="ARBA" id="ARBA00022452"/>
    </source>
</evidence>
<evidence type="ECO:0000256" key="6">
    <source>
        <dbReference type="ARBA" id="ARBA00022729"/>
    </source>
</evidence>
<evidence type="ECO:0000256" key="12">
    <source>
        <dbReference type="PROSITE-ProRule" id="PRU01360"/>
    </source>
</evidence>
<accession>B2DD77</accession>
<reference evidence="17" key="1">
    <citation type="journal article" date="2008" name="Appl. Microbiol. Biotechnol.">
        <title>Subtractive hybridization and random arbitrarily primed PCR analyses of a benzoate-assimilating bacterium, Desulfotignum balticum.</title>
        <authorList>
            <person name="Habe H."/>
            <person name="Kobuna A."/>
            <person name="Hosoda A."/>
            <person name="Kouzuma A."/>
            <person name="Yamane H."/>
            <person name="Nojiri H."/>
            <person name="Omori T."/>
            <person name="Watanabe K."/>
        </authorList>
    </citation>
    <scope>NUCLEOTIDE SEQUENCE</scope>
    <source>
        <strain evidence="17">DSM 7044</strain>
    </source>
</reference>
<keyword evidence="10 12" id="KW-0472">Membrane</keyword>